<organism evidence="8 9">
    <name type="scientific">Rudaeicoccus suwonensis</name>
    <dbReference type="NCBI Taxonomy" id="657409"/>
    <lineage>
        <taxon>Bacteria</taxon>
        <taxon>Bacillati</taxon>
        <taxon>Actinomycetota</taxon>
        <taxon>Actinomycetes</taxon>
        <taxon>Micrococcales</taxon>
        <taxon>Dermacoccaceae</taxon>
        <taxon>Rudaeicoccus</taxon>
    </lineage>
</organism>
<comment type="similarity">
    <text evidence="2">Belongs to the chromate ion transporter (CHR) (TC 2.A.51) family.</text>
</comment>
<name>A0A561E465_9MICO</name>
<dbReference type="RefSeq" id="WP_145229284.1">
    <property type="nucleotide sequence ID" value="NZ_VIVQ01000002.1"/>
</dbReference>
<dbReference type="GO" id="GO:0015109">
    <property type="term" value="F:chromate transmembrane transporter activity"/>
    <property type="evidence" value="ECO:0007669"/>
    <property type="project" value="InterPro"/>
</dbReference>
<evidence type="ECO:0000256" key="4">
    <source>
        <dbReference type="ARBA" id="ARBA00022692"/>
    </source>
</evidence>
<protein>
    <submittedName>
        <fullName evidence="8">Chromate transporter</fullName>
    </submittedName>
</protein>
<dbReference type="InterPro" id="IPR003370">
    <property type="entry name" value="Chromate_transpt"/>
</dbReference>
<dbReference type="OrthoDB" id="8969999at2"/>
<feature type="transmembrane region" description="Helical" evidence="7">
    <location>
        <begin position="66"/>
        <end position="93"/>
    </location>
</feature>
<evidence type="ECO:0000256" key="7">
    <source>
        <dbReference type="SAM" id="Phobius"/>
    </source>
</evidence>
<keyword evidence="5 7" id="KW-1133">Transmembrane helix</keyword>
<dbReference type="PANTHER" id="PTHR43663">
    <property type="entry name" value="CHROMATE TRANSPORT PROTEIN-RELATED"/>
    <property type="match status" value="1"/>
</dbReference>
<reference evidence="8 9" key="1">
    <citation type="submission" date="2019-06" db="EMBL/GenBank/DDBJ databases">
        <title>Sequencing the genomes of 1000 actinobacteria strains.</title>
        <authorList>
            <person name="Klenk H.-P."/>
        </authorList>
    </citation>
    <scope>NUCLEOTIDE SEQUENCE [LARGE SCALE GENOMIC DNA]</scope>
    <source>
        <strain evidence="8 9">DSM 19560</strain>
    </source>
</reference>
<comment type="subcellular location">
    <subcellularLocation>
        <location evidence="1">Cell membrane</location>
        <topology evidence="1">Multi-pass membrane protein</topology>
    </subcellularLocation>
</comment>
<evidence type="ECO:0000256" key="3">
    <source>
        <dbReference type="ARBA" id="ARBA00022475"/>
    </source>
</evidence>
<comment type="caution">
    <text evidence="8">The sequence shown here is derived from an EMBL/GenBank/DDBJ whole genome shotgun (WGS) entry which is preliminary data.</text>
</comment>
<evidence type="ECO:0000256" key="5">
    <source>
        <dbReference type="ARBA" id="ARBA00022989"/>
    </source>
</evidence>
<proteinExistence type="inferred from homology"/>
<keyword evidence="9" id="KW-1185">Reference proteome</keyword>
<evidence type="ECO:0000313" key="8">
    <source>
        <dbReference type="EMBL" id="TWE10370.1"/>
    </source>
</evidence>
<keyword evidence="4 7" id="KW-0812">Transmembrane</keyword>
<dbReference type="PANTHER" id="PTHR43663:SF1">
    <property type="entry name" value="CHROMATE TRANSPORTER"/>
    <property type="match status" value="1"/>
</dbReference>
<dbReference type="Pfam" id="PF02417">
    <property type="entry name" value="Chromate_transp"/>
    <property type="match status" value="1"/>
</dbReference>
<sequence>MRELIWLVLAFGELSVLSFGGGNAVLPQMHTLVVHQFHWVTNAQFSQMFALSQAAPGPNLMIVPLIGWHVAGVAGVVAVSIGKFVPSSTLAYFVAGRWDRFADRPWRKRLQTAIVPVSAGLVAGGAAVIIQTTDIRWLLLVMSGAVAGLSFVRRLHPLVLLAGCAIAGMALSTTGLIPTH</sequence>
<dbReference type="GO" id="GO:0005886">
    <property type="term" value="C:plasma membrane"/>
    <property type="evidence" value="ECO:0007669"/>
    <property type="project" value="UniProtKB-SubCell"/>
</dbReference>
<feature type="transmembrane region" description="Helical" evidence="7">
    <location>
        <begin position="113"/>
        <end position="130"/>
    </location>
</feature>
<keyword evidence="6 7" id="KW-0472">Membrane</keyword>
<dbReference type="EMBL" id="VIVQ01000002">
    <property type="protein sequence ID" value="TWE10370.1"/>
    <property type="molecule type" value="Genomic_DNA"/>
</dbReference>
<gene>
    <name evidence="8" type="ORF">BKA23_2730</name>
</gene>
<evidence type="ECO:0000256" key="6">
    <source>
        <dbReference type="ARBA" id="ARBA00023136"/>
    </source>
</evidence>
<feature type="transmembrane region" description="Helical" evidence="7">
    <location>
        <begin position="136"/>
        <end position="152"/>
    </location>
</feature>
<accession>A0A561E465</accession>
<dbReference type="InterPro" id="IPR052518">
    <property type="entry name" value="CHR_Transporter"/>
</dbReference>
<evidence type="ECO:0000256" key="2">
    <source>
        <dbReference type="ARBA" id="ARBA00005262"/>
    </source>
</evidence>
<evidence type="ECO:0000313" key="9">
    <source>
        <dbReference type="Proteomes" id="UP000318297"/>
    </source>
</evidence>
<dbReference type="Proteomes" id="UP000318297">
    <property type="component" value="Unassembled WGS sequence"/>
</dbReference>
<feature type="transmembrane region" description="Helical" evidence="7">
    <location>
        <begin position="159"/>
        <end position="177"/>
    </location>
</feature>
<dbReference type="AlphaFoldDB" id="A0A561E465"/>
<evidence type="ECO:0000256" key="1">
    <source>
        <dbReference type="ARBA" id="ARBA00004651"/>
    </source>
</evidence>
<keyword evidence="3" id="KW-1003">Cell membrane</keyword>